<dbReference type="InterPro" id="IPR015421">
    <property type="entry name" value="PyrdxlP-dep_Trfase_major"/>
</dbReference>
<evidence type="ECO:0000256" key="5">
    <source>
        <dbReference type="ARBA" id="ARBA00046315"/>
    </source>
</evidence>
<sequence>MKQDTLITHSGRTSPYFAQSVNPPVYRCSTVTFPSMAAMAEAQADHLNAFYYGRIGTPTTQAFEEAVAAVEGAERCIAVPSGLAAIAGALTALLKAGDHVLVSDSVYGPTRTFCTDVLMKTGVAVDFFHPLLGEEIEVLFKPNTKVVFCETPGSLTFELQDIPAIAEVAHARGALVVADCTWASPIFYRPFEKGVDVSVLAATKYIVGHSDAMLGTICTSEELFPIIKASVVKYGYSVGSEEAYLGLRGLRTIAPRMKQHQESALKVARWLQTRPEVARVLHPGLPEDPGHALFERDFLGSSGLFGLILEPYPEEAMVAMIDSLKLFTLGFSWGGYESLITYTTPGIVRTTVLWNADGPTLRLHIGLEDPDDLIADLEAGFAVLNGFGG</sequence>
<accession>A0A212IYM1</accession>
<dbReference type="CDD" id="cd00614">
    <property type="entry name" value="CGS_like"/>
    <property type="match status" value="1"/>
</dbReference>
<dbReference type="InterPro" id="IPR015422">
    <property type="entry name" value="PyrdxlP-dep_Trfase_small"/>
</dbReference>
<evidence type="ECO:0000256" key="9">
    <source>
        <dbReference type="RuleBase" id="RU362118"/>
    </source>
</evidence>
<dbReference type="FunFam" id="3.40.640.10:FF:000046">
    <property type="entry name" value="Cystathionine gamma-lyase"/>
    <property type="match status" value="1"/>
</dbReference>
<keyword evidence="4 10" id="KW-0456">Lyase</keyword>
<keyword evidence="3 8" id="KW-0663">Pyridoxal phosphate</keyword>
<dbReference type="InterPro" id="IPR000277">
    <property type="entry name" value="Cys/Met-Metab_PyrdxlP-dep_enz"/>
</dbReference>
<evidence type="ECO:0000256" key="7">
    <source>
        <dbReference type="ARBA" id="ARBA00047625"/>
    </source>
</evidence>
<comment type="cofactor">
    <cofactor evidence="1 9">
        <name>pyridoxal 5'-phosphate</name>
        <dbReference type="ChEBI" id="CHEBI:597326"/>
    </cofactor>
</comment>
<dbReference type="InterPro" id="IPR006233">
    <property type="entry name" value="Cys_b_lyase_bac"/>
</dbReference>
<dbReference type="InterPro" id="IPR054542">
    <property type="entry name" value="Cys_met_metab_PP"/>
</dbReference>
<dbReference type="SUPFAM" id="SSF53383">
    <property type="entry name" value="PLP-dependent transferases"/>
    <property type="match status" value="1"/>
</dbReference>
<dbReference type="PROSITE" id="PS00868">
    <property type="entry name" value="CYS_MET_METAB_PP"/>
    <property type="match status" value="1"/>
</dbReference>
<evidence type="ECO:0000256" key="6">
    <source>
        <dbReference type="ARBA" id="ARBA00047517"/>
    </source>
</evidence>
<dbReference type="InterPro" id="IPR015424">
    <property type="entry name" value="PyrdxlP-dep_Trfase"/>
</dbReference>
<comment type="pathway">
    <text evidence="5">Amino-acid biosynthesis; L-methionine biosynthesis via de novo pathway; L-homocysteine from L-cystathionine: step 1/1.</text>
</comment>
<name>A0A212IYM1_9PROT</name>
<comment type="catalytic activity">
    <reaction evidence="6">
        <text>L,L-cystathionine + H2O = L-homocysteine + pyruvate + NH4(+)</text>
        <dbReference type="Rhea" id="RHEA:13965"/>
        <dbReference type="ChEBI" id="CHEBI:15361"/>
        <dbReference type="ChEBI" id="CHEBI:15377"/>
        <dbReference type="ChEBI" id="CHEBI:28938"/>
        <dbReference type="ChEBI" id="CHEBI:58161"/>
        <dbReference type="ChEBI" id="CHEBI:58199"/>
    </reaction>
</comment>
<dbReference type="Pfam" id="PF01053">
    <property type="entry name" value="Cys_Met_Meta_PP"/>
    <property type="match status" value="1"/>
</dbReference>
<dbReference type="Gene3D" id="3.40.640.10">
    <property type="entry name" value="Type I PLP-dependent aspartate aminotransferase-like (Major domain)"/>
    <property type="match status" value="1"/>
</dbReference>
<organism evidence="10">
    <name type="scientific">uncultured Alphaproteobacteria bacterium</name>
    <dbReference type="NCBI Taxonomy" id="91750"/>
    <lineage>
        <taxon>Bacteria</taxon>
        <taxon>Pseudomonadati</taxon>
        <taxon>Pseudomonadota</taxon>
        <taxon>Alphaproteobacteria</taxon>
        <taxon>environmental samples</taxon>
    </lineage>
</organism>
<gene>
    <name evidence="10" type="primary">metC</name>
    <name evidence="10" type="ORF">KL86APRO_10232</name>
</gene>
<dbReference type="PIRSF" id="PIRSF001434">
    <property type="entry name" value="CGS"/>
    <property type="match status" value="1"/>
</dbReference>
<evidence type="ECO:0000256" key="1">
    <source>
        <dbReference type="ARBA" id="ARBA00001933"/>
    </source>
</evidence>
<dbReference type="GO" id="GO:0019450">
    <property type="term" value="P:L-cysteine catabolic process to pyruvate"/>
    <property type="evidence" value="ECO:0007669"/>
    <property type="project" value="TreeGrafter"/>
</dbReference>
<feature type="modified residue" description="N6-(pyridoxal phosphate)lysine" evidence="8">
    <location>
        <position position="204"/>
    </location>
</feature>
<dbReference type="NCBIfam" id="TIGR01324">
    <property type="entry name" value="cysta_beta_ly_B"/>
    <property type="match status" value="1"/>
</dbReference>
<proteinExistence type="inferred from homology"/>
<dbReference type="Gene3D" id="3.90.1150.10">
    <property type="entry name" value="Aspartate Aminotransferase, domain 1"/>
    <property type="match status" value="1"/>
</dbReference>
<evidence type="ECO:0000256" key="8">
    <source>
        <dbReference type="PIRSR" id="PIRSR001434-2"/>
    </source>
</evidence>
<evidence type="ECO:0000256" key="3">
    <source>
        <dbReference type="ARBA" id="ARBA00022898"/>
    </source>
</evidence>
<comment type="catalytic activity">
    <reaction evidence="7">
        <text>an S-substituted L-cysteine + H2O = a thiol + pyruvate + NH4(+)</text>
        <dbReference type="Rhea" id="RHEA:18121"/>
        <dbReference type="ChEBI" id="CHEBI:15361"/>
        <dbReference type="ChEBI" id="CHEBI:15377"/>
        <dbReference type="ChEBI" id="CHEBI:28938"/>
        <dbReference type="ChEBI" id="CHEBI:29256"/>
        <dbReference type="ChEBI" id="CHEBI:58717"/>
        <dbReference type="EC" id="4.4.1.13"/>
    </reaction>
</comment>
<evidence type="ECO:0000313" key="10">
    <source>
        <dbReference type="EMBL" id="SBV92291.1"/>
    </source>
</evidence>
<dbReference type="GO" id="GO:0019346">
    <property type="term" value="P:transsulfuration"/>
    <property type="evidence" value="ECO:0007669"/>
    <property type="project" value="InterPro"/>
</dbReference>
<dbReference type="EMBL" id="FLUO01000001">
    <property type="protein sequence ID" value="SBV92291.1"/>
    <property type="molecule type" value="Genomic_DNA"/>
</dbReference>
<dbReference type="GO" id="GO:0047804">
    <property type="term" value="F:cysteine-S-conjugate beta-lyase activity"/>
    <property type="evidence" value="ECO:0007669"/>
    <property type="project" value="UniProtKB-EC"/>
</dbReference>
<evidence type="ECO:0000256" key="4">
    <source>
        <dbReference type="ARBA" id="ARBA00023239"/>
    </source>
</evidence>
<evidence type="ECO:0000256" key="2">
    <source>
        <dbReference type="ARBA" id="ARBA00009077"/>
    </source>
</evidence>
<dbReference type="EC" id="4.4.1.8" evidence="10"/>
<dbReference type="GO" id="GO:0030170">
    <property type="term" value="F:pyridoxal phosphate binding"/>
    <property type="evidence" value="ECO:0007669"/>
    <property type="project" value="InterPro"/>
</dbReference>
<reference evidence="10" key="1">
    <citation type="submission" date="2016-04" db="EMBL/GenBank/DDBJ databases">
        <authorList>
            <person name="Evans L.H."/>
            <person name="Alamgir A."/>
            <person name="Owens N."/>
            <person name="Weber N.D."/>
            <person name="Virtaneva K."/>
            <person name="Barbian K."/>
            <person name="Babar A."/>
            <person name="Rosenke K."/>
        </authorList>
    </citation>
    <scope>NUCLEOTIDE SEQUENCE</scope>
    <source>
        <strain evidence="10">86</strain>
    </source>
</reference>
<comment type="similarity">
    <text evidence="2 9">Belongs to the trans-sulfuration enzymes family.</text>
</comment>
<dbReference type="PANTHER" id="PTHR43500:SF1">
    <property type="entry name" value="CYSTATHIONINE BETA-LYASE-RELATED"/>
    <property type="match status" value="1"/>
</dbReference>
<dbReference type="AlphaFoldDB" id="A0A212IYM1"/>
<protein>
    <submittedName>
        <fullName evidence="10">Putative cystathionine beta-lyase</fullName>
        <ecNumber evidence="10">4.4.1.8</ecNumber>
    </submittedName>
</protein>
<dbReference type="PANTHER" id="PTHR43500">
    <property type="entry name" value="CYSTATHIONINE BETA-LYASE-RELATED"/>
    <property type="match status" value="1"/>
</dbReference>